<dbReference type="AlphaFoldDB" id="A0A2S1YWQ8"/>
<organism evidence="2 4">
    <name type="scientific">Streptomyces spongiicola</name>
    <dbReference type="NCBI Taxonomy" id="1690221"/>
    <lineage>
        <taxon>Bacteria</taxon>
        <taxon>Bacillati</taxon>
        <taxon>Actinomycetota</taxon>
        <taxon>Actinomycetes</taxon>
        <taxon>Kitasatosporales</taxon>
        <taxon>Streptomycetaceae</taxon>
        <taxon>Streptomyces</taxon>
    </lineage>
</organism>
<reference evidence="2 4" key="2">
    <citation type="submission" date="2018-07" db="EMBL/GenBank/DDBJ databases">
        <title>Whole Genome Shotgun Sequence of Streptomyces spongiicola strain 531S.</title>
        <authorList>
            <person name="Dohra H."/>
            <person name="Kodani S."/>
        </authorList>
    </citation>
    <scope>NUCLEOTIDE SEQUENCE [LARGE SCALE GENOMIC DNA]</scope>
    <source>
        <strain evidence="2 4">531S</strain>
    </source>
</reference>
<evidence type="ECO:0000313" key="4">
    <source>
        <dbReference type="Proteomes" id="UP000265354"/>
    </source>
</evidence>
<keyword evidence="3" id="KW-1185">Reference proteome</keyword>
<sequence length="234" mass="24700">MLAVSAARNNAEWCHAMCRAHGIPGVFGDRAWTSERRTPPLHPDAVTLAPDATAREVLGQVDRSAGGCSVKDSFGRLDLSGEGFDVAFQARWIHRPAVLAAPVAPGGVAWRPVRTAPDLDRWEAAWSGGDAALSGLFRPRLLSDRTVTVLAGTADGGSRTVAGAVVIRSEYVIGVSNVFDADGDLDRAWSGCLATVARLWPGMPVVGYEYGEDLAAAARQGCVPGPELRVWLAA</sequence>
<dbReference type="EMBL" id="CP029254">
    <property type="protein sequence ID" value="AWK08560.1"/>
    <property type="molecule type" value="Genomic_DNA"/>
</dbReference>
<dbReference type="Proteomes" id="UP000265354">
    <property type="component" value="Unassembled WGS sequence"/>
</dbReference>
<gene>
    <name evidence="1" type="ORF">DDQ41_06045</name>
    <name evidence="2" type="ORF">SSP531S_15770</name>
</gene>
<name>A0A2S1YWQ8_9ACTN</name>
<dbReference type="OrthoDB" id="153065at2"/>
<dbReference type="Proteomes" id="UP000245051">
    <property type="component" value="Chromosome"/>
</dbReference>
<evidence type="ECO:0000313" key="1">
    <source>
        <dbReference type="EMBL" id="AWK08560.1"/>
    </source>
</evidence>
<dbReference type="RefSeq" id="WP_109293549.1">
    <property type="nucleotide sequence ID" value="NZ_BGZL01000003.1"/>
</dbReference>
<evidence type="ECO:0000313" key="2">
    <source>
        <dbReference type="EMBL" id="GBQ00166.1"/>
    </source>
</evidence>
<reference evidence="1 3" key="1">
    <citation type="submission" date="2018-05" db="EMBL/GenBank/DDBJ databases">
        <title>Complete genome sequence of the Type Strain of Streptomyces spongiicola HNM0071, the producer of staurosporine.</title>
        <authorList>
            <person name="Zhou S."/>
            <person name="Huang X."/>
        </authorList>
    </citation>
    <scope>NUCLEOTIDE SEQUENCE [LARGE SCALE GENOMIC DNA]</scope>
    <source>
        <strain evidence="1 3">HNM0071</strain>
    </source>
</reference>
<protein>
    <submittedName>
        <fullName evidence="2">Uncharacterized protein</fullName>
    </submittedName>
</protein>
<dbReference type="EMBL" id="BGZL01000003">
    <property type="protein sequence ID" value="GBQ00166.1"/>
    <property type="molecule type" value="Genomic_DNA"/>
</dbReference>
<dbReference type="KEGG" id="sspo:DDQ41_06045"/>
<evidence type="ECO:0000313" key="3">
    <source>
        <dbReference type="Proteomes" id="UP000245051"/>
    </source>
</evidence>
<proteinExistence type="predicted"/>
<accession>A0A2S1YWQ8</accession>